<dbReference type="Pfam" id="PF02391">
    <property type="entry name" value="MoaE"/>
    <property type="match status" value="1"/>
</dbReference>
<dbReference type="Proteomes" id="UP000405656">
    <property type="component" value="Unassembled WGS sequence"/>
</dbReference>
<proteinExistence type="inferred from homology"/>
<evidence type="ECO:0000256" key="4">
    <source>
        <dbReference type="ARBA" id="ARBA00013858"/>
    </source>
</evidence>
<evidence type="ECO:0000256" key="1">
    <source>
        <dbReference type="ARBA" id="ARBA00005046"/>
    </source>
</evidence>
<dbReference type="CDD" id="cd00756">
    <property type="entry name" value="MoaE"/>
    <property type="match status" value="1"/>
</dbReference>
<dbReference type="InterPro" id="IPR036563">
    <property type="entry name" value="MoaE_sf"/>
</dbReference>
<sequence length="151" mass="17261">MFELHQGALEIPSIYARWYEYAKDKNCGALITFCGIVRAEDEIEALSFDIYEPLLKTWFEKWCQKLANENVSLMFAHSIGEVKVHESSYFAGVLSKQRKLGLKLINDFVEDFKASAPIWKYDIINGKKIYAKERSLKLQGAGILSTKGLKC</sequence>
<reference evidence="12 13" key="1">
    <citation type="submission" date="2018-05" db="EMBL/GenBank/DDBJ databases">
        <authorList>
            <consortium name="PulseNet: The National Subtyping Network for Foodborne Disease Surveillance"/>
            <person name="Tarr C.L."/>
            <person name="Trees E."/>
            <person name="Katz L.S."/>
            <person name="Carleton-Romer H.A."/>
            <person name="Stroika S."/>
            <person name="Kucerova Z."/>
            <person name="Roache K.F."/>
            <person name="Sabol A.L."/>
            <person name="Besser J."/>
            <person name="Gerner-Smidt P."/>
        </authorList>
    </citation>
    <scope>NUCLEOTIDE SEQUENCE [LARGE SCALE GENOMIC DNA]</scope>
    <source>
        <strain evidence="12 13">20110455</strain>
    </source>
</reference>
<evidence type="ECO:0000313" key="12">
    <source>
        <dbReference type="EMBL" id="EAK0451543.1"/>
    </source>
</evidence>
<evidence type="ECO:0000256" key="2">
    <source>
        <dbReference type="ARBA" id="ARBA00005426"/>
    </source>
</evidence>
<dbReference type="UniPathway" id="UPA00344"/>
<dbReference type="GO" id="GO:0006777">
    <property type="term" value="P:Mo-molybdopterin cofactor biosynthetic process"/>
    <property type="evidence" value="ECO:0007669"/>
    <property type="project" value="UniProtKB-KW"/>
</dbReference>
<evidence type="ECO:0000256" key="7">
    <source>
        <dbReference type="ARBA" id="ARBA00029745"/>
    </source>
</evidence>
<evidence type="ECO:0000256" key="9">
    <source>
        <dbReference type="ARBA" id="ARBA00030781"/>
    </source>
</evidence>
<dbReference type="SUPFAM" id="SSF54690">
    <property type="entry name" value="Molybdopterin synthase subunit MoaE"/>
    <property type="match status" value="1"/>
</dbReference>
<comment type="catalytic activity">
    <reaction evidence="11">
        <text>2 [molybdopterin-synthase sulfur-carrier protein]-C-terminal-Gly-aminoethanethioate + cyclic pyranopterin phosphate + H2O = molybdopterin + 2 [molybdopterin-synthase sulfur-carrier protein]-C-terminal Gly-Gly + 2 H(+)</text>
        <dbReference type="Rhea" id="RHEA:26333"/>
        <dbReference type="Rhea" id="RHEA-COMP:12202"/>
        <dbReference type="Rhea" id="RHEA-COMP:19907"/>
        <dbReference type="ChEBI" id="CHEBI:15377"/>
        <dbReference type="ChEBI" id="CHEBI:15378"/>
        <dbReference type="ChEBI" id="CHEBI:58698"/>
        <dbReference type="ChEBI" id="CHEBI:59648"/>
        <dbReference type="ChEBI" id="CHEBI:90778"/>
        <dbReference type="ChEBI" id="CHEBI:232372"/>
        <dbReference type="EC" id="2.8.1.12"/>
    </reaction>
</comment>
<keyword evidence="5" id="KW-0501">Molybdenum cofactor biosynthesis</keyword>
<protein>
    <recommendedName>
        <fullName evidence="4">Molybdopterin synthase catalytic subunit</fullName>
        <ecNumber evidence="3">2.8.1.12</ecNumber>
    </recommendedName>
    <alternativeName>
        <fullName evidence="9">MPT synthase subunit 2</fullName>
    </alternativeName>
    <alternativeName>
        <fullName evidence="7">Molybdenum cofactor biosynthesis protein E</fullName>
    </alternativeName>
    <alternativeName>
        <fullName evidence="8">Molybdopterin-converting factor large subunit</fullName>
    </alternativeName>
    <alternativeName>
        <fullName evidence="10">Molybdopterin-converting factor subunit 2</fullName>
    </alternativeName>
</protein>
<organism evidence="12 13">
    <name type="scientific">Campylobacter lari</name>
    <dbReference type="NCBI Taxonomy" id="201"/>
    <lineage>
        <taxon>Bacteria</taxon>
        <taxon>Pseudomonadati</taxon>
        <taxon>Campylobacterota</taxon>
        <taxon>Epsilonproteobacteria</taxon>
        <taxon>Campylobacterales</taxon>
        <taxon>Campylobacteraceae</taxon>
        <taxon>Campylobacter</taxon>
    </lineage>
</organism>
<dbReference type="PANTHER" id="PTHR23404">
    <property type="entry name" value="MOLYBDOPTERIN SYNTHASE RELATED"/>
    <property type="match status" value="1"/>
</dbReference>
<evidence type="ECO:0000256" key="5">
    <source>
        <dbReference type="ARBA" id="ARBA00023150"/>
    </source>
</evidence>
<comment type="subunit">
    <text evidence="6">Heterotetramer of 2 MoaD subunits and 2 MoaE subunits. Also stable as homodimer. The enzyme changes between these two forms during catalysis.</text>
</comment>
<dbReference type="EMBL" id="AACCWZ010000008">
    <property type="protein sequence ID" value="EAK0451543.1"/>
    <property type="molecule type" value="Genomic_DNA"/>
</dbReference>
<evidence type="ECO:0000256" key="11">
    <source>
        <dbReference type="ARBA" id="ARBA00049878"/>
    </source>
</evidence>
<dbReference type="RefSeq" id="WP_263673779.1">
    <property type="nucleotide sequence ID" value="NZ_CBCUZC010000015.1"/>
</dbReference>
<comment type="similarity">
    <text evidence="2">Belongs to the MoaE family.</text>
</comment>
<comment type="pathway">
    <text evidence="1">Cofactor biosynthesis; molybdopterin biosynthesis.</text>
</comment>
<evidence type="ECO:0000256" key="10">
    <source>
        <dbReference type="ARBA" id="ARBA00032474"/>
    </source>
</evidence>
<dbReference type="Gene3D" id="3.90.1170.40">
    <property type="entry name" value="Molybdopterin biosynthesis MoaE subunit"/>
    <property type="match status" value="1"/>
</dbReference>
<comment type="caution">
    <text evidence="12">The sequence shown here is derived from an EMBL/GenBank/DDBJ whole genome shotgun (WGS) entry which is preliminary data.</text>
</comment>
<evidence type="ECO:0000256" key="8">
    <source>
        <dbReference type="ARBA" id="ARBA00030407"/>
    </source>
</evidence>
<gene>
    <name evidence="12" type="ORF">YZ36_06070</name>
</gene>
<evidence type="ECO:0000256" key="3">
    <source>
        <dbReference type="ARBA" id="ARBA00011950"/>
    </source>
</evidence>
<name>A0A825SJF1_CAMLA</name>
<evidence type="ECO:0000256" key="6">
    <source>
        <dbReference type="ARBA" id="ARBA00026066"/>
    </source>
</evidence>
<evidence type="ECO:0000313" key="13">
    <source>
        <dbReference type="Proteomes" id="UP000405656"/>
    </source>
</evidence>
<dbReference type="EC" id="2.8.1.12" evidence="3"/>
<dbReference type="InterPro" id="IPR003448">
    <property type="entry name" value="Mopterin_biosynth_MoaE"/>
</dbReference>
<dbReference type="GO" id="GO:0030366">
    <property type="term" value="F:molybdopterin synthase activity"/>
    <property type="evidence" value="ECO:0007669"/>
    <property type="project" value="UniProtKB-EC"/>
</dbReference>
<dbReference type="AlphaFoldDB" id="A0A825SJF1"/>
<accession>A0A825SJF1</accession>